<reference evidence="2" key="1">
    <citation type="journal article" date="2020" name="mSystems">
        <title>Genome- and Community-Level Interaction Insights into Carbon Utilization and Element Cycling Functions of Hydrothermarchaeota in Hydrothermal Sediment.</title>
        <authorList>
            <person name="Zhou Z."/>
            <person name="Liu Y."/>
            <person name="Xu W."/>
            <person name="Pan J."/>
            <person name="Luo Z.H."/>
            <person name="Li M."/>
        </authorList>
    </citation>
    <scope>NUCLEOTIDE SEQUENCE [LARGE SCALE GENOMIC DNA]</scope>
    <source>
        <strain evidence="2">HyVt-233</strain>
    </source>
</reference>
<organism evidence="2">
    <name type="scientific">Desulfofervidus auxilii</name>
    <dbReference type="NCBI Taxonomy" id="1621989"/>
    <lineage>
        <taxon>Bacteria</taxon>
        <taxon>Pseudomonadati</taxon>
        <taxon>Thermodesulfobacteriota</taxon>
        <taxon>Candidatus Desulfofervidia</taxon>
        <taxon>Candidatus Desulfofervidales</taxon>
        <taxon>Candidatus Desulfofervidaceae</taxon>
        <taxon>Candidatus Desulfofervidus</taxon>
    </lineage>
</organism>
<comment type="caution">
    <text evidence="2">The sequence shown here is derived from an EMBL/GenBank/DDBJ whole genome shotgun (WGS) entry which is preliminary data.</text>
</comment>
<sequence length="358" mass="38194">MKGVEVNLGTLLIIAILAGIALYMYSPETIEQFFSQSATTTTVYQGEGATTTTTTTGGATTTEELYPIDTVNLYVMDALNPKSGVSGVEVEVLEPVPGKTDEEVASDPMRAPIDEDTATDANGKATFSSGTILAKTPYIYSVRGDSTVYDYITRLTVPINPAGKALTYTFPQKIYVYRVGSFADPFPSSASNSGWDSTSHSTNTLTLNVTGKSGPQYAYIDITIEENATGKALKNPVIEMYYPSGYDMPTGAITSIYLTKRTGSSFGIPGGNLISYVDSAPIPLTGEVTYKDGAYWMTVANSGVYRLKFSWDADTMVAGDKLMICLDDLGGSELGDGRDVATKSKKASPECITIQTVS</sequence>
<proteinExistence type="predicted"/>
<feature type="transmembrane region" description="Helical" evidence="1">
    <location>
        <begin position="6"/>
        <end position="25"/>
    </location>
</feature>
<keyword evidence="1" id="KW-0812">Transmembrane</keyword>
<dbReference type="EMBL" id="DRBS01000206">
    <property type="protein sequence ID" value="HDD44258.1"/>
    <property type="molecule type" value="Genomic_DNA"/>
</dbReference>
<name>A0A7C0Y4J2_DESA2</name>
<keyword evidence="1" id="KW-1133">Transmembrane helix</keyword>
<evidence type="ECO:0000313" key="2">
    <source>
        <dbReference type="EMBL" id="HDD44258.1"/>
    </source>
</evidence>
<dbReference type="Proteomes" id="UP000886289">
    <property type="component" value="Unassembled WGS sequence"/>
</dbReference>
<protein>
    <submittedName>
        <fullName evidence="2">Uncharacterized protein</fullName>
    </submittedName>
</protein>
<gene>
    <name evidence="2" type="ORF">ENG63_05295</name>
</gene>
<accession>A0A7C0Y4J2</accession>
<dbReference type="AlphaFoldDB" id="A0A7C0Y4J2"/>
<evidence type="ECO:0000256" key="1">
    <source>
        <dbReference type="SAM" id="Phobius"/>
    </source>
</evidence>
<keyword evidence="1" id="KW-0472">Membrane</keyword>